<evidence type="ECO:0000259" key="2">
    <source>
        <dbReference type="Pfam" id="PF09925"/>
    </source>
</evidence>
<gene>
    <name evidence="3" type="ORF">RN607_07740</name>
</gene>
<feature type="transmembrane region" description="Helical" evidence="1">
    <location>
        <begin position="232"/>
        <end position="250"/>
    </location>
</feature>
<feature type="transmembrane region" description="Helical" evidence="1">
    <location>
        <begin position="204"/>
        <end position="225"/>
    </location>
</feature>
<dbReference type="KEGG" id="dcp:RN607_07740"/>
<name>A0AA96F9Z4_9MICO</name>
<keyword evidence="1" id="KW-0472">Membrane</keyword>
<dbReference type="InterPro" id="IPR018677">
    <property type="entry name" value="DUF2157"/>
</dbReference>
<feature type="transmembrane region" description="Helical" evidence="1">
    <location>
        <begin position="278"/>
        <end position="297"/>
    </location>
</feature>
<proteinExistence type="predicted"/>
<evidence type="ECO:0000256" key="1">
    <source>
        <dbReference type="SAM" id="Phobius"/>
    </source>
</evidence>
<feature type="domain" description="DUF2157" evidence="2">
    <location>
        <begin position="9"/>
        <end position="175"/>
    </location>
</feature>
<sequence length="332" mass="34207">MGARQDRFDEWVEAGLLETSTADALRAYEAGHGRDAVAPVLREGAASTEPEAERADRGPVRGLVGEILGYLGAVLAITAISFIVSQTWPSISTPGRVALVAGLTAIVAVAGVVGTRSPQDPAQRLASVLLFSTVVCFGWLAWVSVDAAGLRDEVAGLWTFVAAGAVACIIYVWRRRALAELALLAATVGIAATTIEILNATDGMIPGLVIGAVGAAWLGLGVARIVTPSHPALVAGGLVLLFAVNTITSTDGTRGLALSVGVLLAIAMLTLAVMRRELLVLMIPGGIGLLSMMPQLIEHYVGGAVATWTAVLATGVALIVVAVRMLRGPRPD</sequence>
<dbReference type="RefSeq" id="WP_313541625.1">
    <property type="nucleotide sequence ID" value="NZ_CP134880.1"/>
</dbReference>
<reference evidence="3" key="1">
    <citation type="submission" date="2023-09" db="EMBL/GenBank/DDBJ databases">
        <title>Demequina sp. a novel bacteria isolated from Capsicum annuum.</title>
        <authorList>
            <person name="Humaira Z."/>
            <person name="Lee J."/>
            <person name="Cho D."/>
        </authorList>
    </citation>
    <scope>NUCLEOTIDE SEQUENCE</scope>
    <source>
        <strain evidence="3">PMTSA13</strain>
    </source>
</reference>
<accession>A0AA96F9Z4</accession>
<protein>
    <submittedName>
        <fullName evidence="3">DUF2157 domain-containing protein</fullName>
    </submittedName>
</protein>
<dbReference type="AlphaFoldDB" id="A0AA96F9Z4"/>
<feature type="transmembrane region" description="Helical" evidence="1">
    <location>
        <begin position="125"/>
        <end position="143"/>
    </location>
</feature>
<feature type="transmembrane region" description="Helical" evidence="1">
    <location>
        <begin position="256"/>
        <end position="273"/>
    </location>
</feature>
<organism evidence="3">
    <name type="scientific">Demequina capsici</name>
    <dbReference type="NCBI Taxonomy" id="3075620"/>
    <lineage>
        <taxon>Bacteria</taxon>
        <taxon>Bacillati</taxon>
        <taxon>Actinomycetota</taxon>
        <taxon>Actinomycetes</taxon>
        <taxon>Micrococcales</taxon>
        <taxon>Demequinaceae</taxon>
        <taxon>Demequina</taxon>
    </lineage>
</organism>
<feature type="transmembrane region" description="Helical" evidence="1">
    <location>
        <begin position="94"/>
        <end position="113"/>
    </location>
</feature>
<feature type="transmembrane region" description="Helical" evidence="1">
    <location>
        <begin position="181"/>
        <end position="198"/>
    </location>
</feature>
<evidence type="ECO:0000313" key="3">
    <source>
        <dbReference type="EMBL" id="WNM26092.1"/>
    </source>
</evidence>
<dbReference type="Pfam" id="PF09925">
    <property type="entry name" value="DUF2157"/>
    <property type="match status" value="1"/>
</dbReference>
<feature type="transmembrane region" description="Helical" evidence="1">
    <location>
        <begin position="303"/>
        <end position="326"/>
    </location>
</feature>
<feature type="transmembrane region" description="Helical" evidence="1">
    <location>
        <begin position="67"/>
        <end position="88"/>
    </location>
</feature>
<dbReference type="EMBL" id="CP134880">
    <property type="protein sequence ID" value="WNM26092.1"/>
    <property type="molecule type" value="Genomic_DNA"/>
</dbReference>
<keyword evidence="1" id="KW-1133">Transmembrane helix</keyword>
<dbReference type="Proteomes" id="UP001303408">
    <property type="component" value="Chromosome"/>
</dbReference>
<keyword evidence="1" id="KW-0812">Transmembrane</keyword>
<feature type="transmembrane region" description="Helical" evidence="1">
    <location>
        <begin position="155"/>
        <end position="174"/>
    </location>
</feature>